<reference evidence="3" key="1">
    <citation type="journal article" date="2019" name="Int. J. Syst. Evol. Microbiol.">
        <title>The Global Catalogue of Microorganisms (GCM) 10K type strain sequencing project: providing services to taxonomists for standard genome sequencing and annotation.</title>
        <authorList>
            <consortium name="The Broad Institute Genomics Platform"/>
            <consortium name="The Broad Institute Genome Sequencing Center for Infectious Disease"/>
            <person name="Wu L."/>
            <person name="Ma J."/>
        </authorList>
    </citation>
    <scope>NUCLEOTIDE SEQUENCE [LARGE SCALE GENOMIC DNA]</scope>
    <source>
        <strain evidence="3">JCM 6242</strain>
    </source>
</reference>
<keyword evidence="3" id="KW-1185">Reference proteome</keyword>
<comment type="caution">
    <text evidence="2">The sequence shown here is derived from an EMBL/GenBank/DDBJ whole genome shotgun (WGS) entry which is preliminary data.</text>
</comment>
<sequence length="44" mass="4543">MTEREPYMTGPGERVTGGAAYGGPRGSRTARTPYPASRTAEAAG</sequence>
<evidence type="ECO:0000256" key="1">
    <source>
        <dbReference type="SAM" id="MobiDB-lite"/>
    </source>
</evidence>
<protein>
    <submittedName>
        <fullName evidence="2">Uncharacterized protein</fullName>
    </submittedName>
</protein>
<accession>A0ABP6IG26</accession>
<dbReference type="RefSeq" id="WP_344971891.1">
    <property type="nucleotide sequence ID" value="NZ_BAAAVI010000019.1"/>
</dbReference>
<proteinExistence type="predicted"/>
<dbReference type="EMBL" id="BAAAVI010000019">
    <property type="protein sequence ID" value="GAA2871140.1"/>
    <property type="molecule type" value="Genomic_DNA"/>
</dbReference>
<feature type="region of interest" description="Disordered" evidence="1">
    <location>
        <begin position="1"/>
        <end position="44"/>
    </location>
</feature>
<gene>
    <name evidence="2" type="ORF">GCM10010517_31450</name>
</gene>
<dbReference type="Proteomes" id="UP001500831">
    <property type="component" value="Unassembled WGS sequence"/>
</dbReference>
<evidence type="ECO:0000313" key="2">
    <source>
        <dbReference type="EMBL" id="GAA2871140.1"/>
    </source>
</evidence>
<evidence type="ECO:0000313" key="3">
    <source>
        <dbReference type="Proteomes" id="UP001500831"/>
    </source>
</evidence>
<name>A0ABP6IG26_9ACTN</name>
<organism evidence="2 3">
    <name type="scientific">Streptosporangium fragile</name>
    <dbReference type="NCBI Taxonomy" id="46186"/>
    <lineage>
        <taxon>Bacteria</taxon>
        <taxon>Bacillati</taxon>
        <taxon>Actinomycetota</taxon>
        <taxon>Actinomycetes</taxon>
        <taxon>Streptosporangiales</taxon>
        <taxon>Streptosporangiaceae</taxon>
        <taxon>Streptosporangium</taxon>
    </lineage>
</organism>